<proteinExistence type="predicted"/>
<evidence type="ECO:0008006" key="4">
    <source>
        <dbReference type="Google" id="ProtNLM"/>
    </source>
</evidence>
<evidence type="ECO:0000313" key="2">
    <source>
        <dbReference type="EMBL" id="CAH0998009.1"/>
    </source>
</evidence>
<keyword evidence="3" id="KW-1185">Reference proteome</keyword>
<feature type="transmembrane region" description="Helical" evidence="1">
    <location>
        <begin position="15"/>
        <end position="33"/>
    </location>
</feature>
<keyword evidence="1" id="KW-0812">Transmembrane</keyword>
<dbReference type="RefSeq" id="WP_238808818.1">
    <property type="nucleotide sequence ID" value="NZ_CAKLPY010000010.1"/>
</dbReference>
<accession>A0ABN8EZE7</accession>
<organism evidence="2 3">
    <name type="scientific">Emticicia aquatica</name>
    <dbReference type="NCBI Taxonomy" id="1681835"/>
    <lineage>
        <taxon>Bacteria</taxon>
        <taxon>Pseudomonadati</taxon>
        <taxon>Bacteroidota</taxon>
        <taxon>Cytophagia</taxon>
        <taxon>Cytophagales</taxon>
        <taxon>Leadbetterellaceae</taxon>
        <taxon>Emticicia</taxon>
    </lineage>
</organism>
<keyword evidence="1" id="KW-0472">Membrane</keyword>
<protein>
    <recommendedName>
        <fullName evidence="4">SMODS-associating 2TM beta-strand rich effector domain-containing protein</fullName>
    </recommendedName>
</protein>
<feature type="transmembrane region" description="Helical" evidence="1">
    <location>
        <begin position="40"/>
        <end position="61"/>
    </location>
</feature>
<name>A0ABN8EZE7_9BACT</name>
<keyword evidence="1" id="KW-1133">Transmembrane helix</keyword>
<gene>
    <name evidence="2" type="ORF">EMA8858_04144</name>
</gene>
<dbReference type="EMBL" id="CAKLPY010000010">
    <property type="protein sequence ID" value="CAH0998009.1"/>
    <property type="molecule type" value="Genomic_DNA"/>
</dbReference>
<evidence type="ECO:0000313" key="3">
    <source>
        <dbReference type="Proteomes" id="UP000837932"/>
    </source>
</evidence>
<sequence length="253" mass="29795">MKILLRFLKLFFENHFGYIASLASVVGLIAIFLPNKNQTILALIAFVICLLIIAIRAFWLLNKYLVDRNENGLLNFATIAKYSTNDSKFIEFELYKFVQCKHILLYEYRHNFNWTGTNDPNITSSTLRFDSYNKKNTTGEYDAAIFKFNNPLLFNEVSVIHVKMDIDDANQKSAPRLEIRVKEKTQLIQFKVELHYSKKTRNNAVIKRKKINSQINVEFEHLGNVQFNNNSKSYEHTILNPEVGYYYRLEWDR</sequence>
<evidence type="ECO:0000256" key="1">
    <source>
        <dbReference type="SAM" id="Phobius"/>
    </source>
</evidence>
<dbReference type="Proteomes" id="UP000837932">
    <property type="component" value="Unassembled WGS sequence"/>
</dbReference>
<comment type="caution">
    <text evidence="2">The sequence shown here is derived from an EMBL/GenBank/DDBJ whole genome shotgun (WGS) entry which is preliminary data.</text>
</comment>
<reference evidence="2" key="1">
    <citation type="submission" date="2021-12" db="EMBL/GenBank/DDBJ databases">
        <authorList>
            <person name="Rodrigo-Torres L."/>
            <person name="Arahal R. D."/>
            <person name="Lucena T."/>
        </authorList>
    </citation>
    <scope>NUCLEOTIDE SEQUENCE</scope>
    <source>
        <strain evidence="2">CECT 8858</strain>
    </source>
</reference>